<feature type="domain" description="Rubisco accumulation factor 1 alpha-helical" evidence="4">
    <location>
        <begin position="213"/>
        <end position="318"/>
    </location>
</feature>
<comment type="caution">
    <text evidence="6">The sequence shown here is derived from an EMBL/GenBank/DDBJ whole genome shotgun (WGS) entry which is preliminary data.</text>
</comment>
<dbReference type="AlphaFoldDB" id="A0A250X2D9"/>
<keyword evidence="1" id="KW-0143">Chaperone</keyword>
<dbReference type="Pfam" id="PF18087">
    <property type="entry name" value="RuBisCo_chap_C"/>
    <property type="match status" value="1"/>
</dbReference>
<dbReference type="InterPro" id="IPR040858">
    <property type="entry name" value="Raf1_C"/>
</dbReference>
<dbReference type="InterPro" id="IPR041358">
    <property type="entry name" value="Raf1_N"/>
</dbReference>
<dbReference type="Proteomes" id="UP000232323">
    <property type="component" value="Unassembled WGS sequence"/>
</dbReference>
<evidence type="ECO:0000256" key="2">
    <source>
        <dbReference type="SAM" id="MobiDB-lite"/>
    </source>
</evidence>
<dbReference type="PANTHER" id="PTHR35299">
    <property type="entry name" value="RUBISCO ACCUMULATION FACTOR 1"/>
    <property type="match status" value="1"/>
</dbReference>
<protein>
    <submittedName>
        <fullName evidence="6">Uncharacterized protein</fullName>
    </submittedName>
</protein>
<dbReference type="Pfam" id="PF18579">
    <property type="entry name" value="Raf1_HTH"/>
    <property type="match status" value="1"/>
</dbReference>
<feature type="region of interest" description="Disordered" evidence="2">
    <location>
        <begin position="37"/>
        <end position="69"/>
    </location>
</feature>
<dbReference type="GO" id="GO:0110102">
    <property type="term" value="P:ribulose bisphosphate carboxylase complex assembly"/>
    <property type="evidence" value="ECO:0007669"/>
    <property type="project" value="UniProtKB-ARBA"/>
</dbReference>
<reference evidence="6 7" key="1">
    <citation type="submission" date="2017-08" db="EMBL/GenBank/DDBJ databases">
        <title>Acidophilic green algal genome provides insights into adaptation to an acidic environment.</title>
        <authorList>
            <person name="Hirooka S."/>
            <person name="Hirose Y."/>
            <person name="Kanesaki Y."/>
            <person name="Higuchi S."/>
            <person name="Fujiwara T."/>
            <person name="Onuma R."/>
            <person name="Era A."/>
            <person name="Ohbayashi R."/>
            <person name="Uzuka A."/>
            <person name="Nozaki H."/>
            <person name="Yoshikawa H."/>
            <person name="Miyagishima S.Y."/>
        </authorList>
    </citation>
    <scope>NUCLEOTIDE SEQUENCE [LARGE SCALE GENOMIC DNA]</scope>
    <source>
        <strain evidence="6 7">NIES-2499</strain>
    </source>
</reference>
<name>A0A250X2D9_9CHLO</name>
<dbReference type="STRING" id="1157962.A0A250X2D9"/>
<dbReference type="EMBL" id="BEGY01000020">
    <property type="protein sequence ID" value="GAX76910.1"/>
    <property type="molecule type" value="Genomic_DNA"/>
</dbReference>
<organism evidence="6 7">
    <name type="scientific">Chlamydomonas eustigma</name>
    <dbReference type="NCBI Taxonomy" id="1157962"/>
    <lineage>
        <taxon>Eukaryota</taxon>
        <taxon>Viridiplantae</taxon>
        <taxon>Chlorophyta</taxon>
        <taxon>core chlorophytes</taxon>
        <taxon>Chlorophyceae</taxon>
        <taxon>CS clade</taxon>
        <taxon>Chlamydomonadales</taxon>
        <taxon>Chlamydomonadaceae</taxon>
        <taxon>Chlamydomonas</taxon>
    </lineage>
</organism>
<gene>
    <name evidence="6" type="ORF">CEUSTIGMA_g4356.t1</name>
</gene>
<feature type="domain" description="Rubisco accumulation factor 1 C-terminal" evidence="3">
    <location>
        <begin position="337"/>
        <end position="495"/>
    </location>
</feature>
<accession>A0A250X2D9</accession>
<dbReference type="InterPro" id="IPR040781">
    <property type="entry name" value="Raf1_HTH"/>
</dbReference>
<sequence>MLHSFLNRRLIGRKDVRSRGPHANVLKNDAFLAHSWGGGRGRGRGGNDFGELILGPNGGRGMSRQGDPRAPKLIIPGGRGNSPPTGAPGQLIMPEEGMGVTGMMDIGDSVTTPTPPSRYRPPAGFMNEDGLLEDETSKMSPEEMMNRLRTRAGQWHMLAKCIPSLYKLSYTSANIDEISGITPSEQSRWVVASTIHDSLRLSGKVPPDVMAAFEDGGDELLFPFRYVAVEYRVAAALYIVENRLSPDDCEVLARAMKEWDRRLTERYGFSEHPGDCLAFKYMRDALETRSKSELVKRIEQGLKVAVTDGARARLEEVLKEADELTSAVTSSAASIVVLRLNEDEIGTRAMPILGTYAQVTMRDVESAPRATMDGAFGVFSLVGTTAAQCKWVTLPMWKALSLAKHPAAIEVPDCSRVSSILLGTKSKSDDDRKRLQGPGILVLDVGSVAPYDANPSTFYLASGTANETLEVVDAAALVSMGKHAVATILFLCRPPLREGMASPSTSSGSDVGQLLQL</sequence>
<evidence type="ECO:0000259" key="4">
    <source>
        <dbReference type="Pfam" id="PF18578"/>
    </source>
</evidence>
<evidence type="ECO:0000313" key="6">
    <source>
        <dbReference type="EMBL" id="GAX76910.1"/>
    </source>
</evidence>
<dbReference type="InterPro" id="IPR037494">
    <property type="entry name" value="RAF1"/>
</dbReference>
<evidence type="ECO:0000259" key="5">
    <source>
        <dbReference type="Pfam" id="PF18579"/>
    </source>
</evidence>
<feature type="domain" description="Rubisco accumulation factor 1 helix turn helix" evidence="5">
    <location>
        <begin position="141"/>
        <end position="199"/>
    </location>
</feature>
<keyword evidence="7" id="KW-1185">Reference proteome</keyword>
<dbReference type="Pfam" id="PF18578">
    <property type="entry name" value="Raf1_N"/>
    <property type="match status" value="1"/>
</dbReference>
<proteinExistence type="predicted"/>
<evidence type="ECO:0000313" key="7">
    <source>
        <dbReference type="Proteomes" id="UP000232323"/>
    </source>
</evidence>
<evidence type="ECO:0000259" key="3">
    <source>
        <dbReference type="Pfam" id="PF18087"/>
    </source>
</evidence>
<feature type="compositionally biased region" description="Gly residues" evidence="2">
    <location>
        <begin position="37"/>
        <end position="48"/>
    </location>
</feature>
<dbReference type="OrthoDB" id="2017169at2759"/>
<dbReference type="PANTHER" id="PTHR35299:SF6">
    <property type="entry name" value="RUBISCO ACCUMULATION FACTOR 1"/>
    <property type="match status" value="1"/>
</dbReference>
<evidence type="ECO:0000256" key="1">
    <source>
        <dbReference type="ARBA" id="ARBA00023186"/>
    </source>
</evidence>